<reference evidence="1" key="1">
    <citation type="submission" date="2023-11" db="EMBL/GenBank/DDBJ databases">
        <authorList>
            <person name="Poullet M."/>
        </authorList>
    </citation>
    <scope>NUCLEOTIDE SEQUENCE</scope>
    <source>
        <strain evidence="1">E1834</strain>
    </source>
</reference>
<proteinExistence type="predicted"/>
<organism evidence="1 2">
    <name type="scientific">Meloidogyne enterolobii</name>
    <name type="common">Root-knot nematode worm</name>
    <name type="synonym">Meloidogyne mayaguensis</name>
    <dbReference type="NCBI Taxonomy" id="390850"/>
    <lineage>
        <taxon>Eukaryota</taxon>
        <taxon>Metazoa</taxon>
        <taxon>Ecdysozoa</taxon>
        <taxon>Nematoda</taxon>
        <taxon>Chromadorea</taxon>
        <taxon>Rhabditida</taxon>
        <taxon>Tylenchina</taxon>
        <taxon>Tylenchomorpha</taxon>
        <taxon>Tylenchoidea</taxon>
        <taxon>Meloidogynidae</taxon>
        <taxon>Meloidogyninae</taxon>
        <taxon>Meloidogyne</taxon>
    </lineage>
</organism>
<accession>A0ACB0YN76</accession>
<sequence length="106" mass="12315">MSDKCQKLTSNISEAKLDAKTKRIEKQLNSRSEVIIRGKTPDIFRENITINFLHAAIKWNETCLVLNNLIIFFLRSLYNGITTIIKIHKYINDHSPISDYLMGIYD</sequence>
<dbReference type="Proteomes" id="UP001497535">
    <property type="component" value="Unassembled WGS sequence"/>
</dbReference>
<keyword evidence="2" id="KW-1185">Reference proteome</keyword>
<evidence type="ECO:0000313" key="2">
    <source>
        <dbReference type="Proteomes" id="UP001497535"/>
    </source>
</evidence>
<dbReference type="EMBL" id="CAVMJV010000015">
    <property type="protein sequence ID" value="CAK5054841.1"/>
    <property type="molecule type" value="Genomic_DNA"/>
</dbReference>
<evidence type="ECO:0000313" key="1">
    <source>
        <dbReference type="EMBL" id="CAK5054841.1"/>
    </source>
</evidence>
<name>A0ACB0YN76_MELEN</name>
<gene>
    <name evidence="1" type="ORF">MENTE1834_LOCUS14518</name>
</gene>
<comment type="caution">
    <text evidence="1">The sequence shown here is derived from an EMBL/GenBank/DDBJ whole genome shotgun (WGS) entry which is preliminary data.</text>
</comment>
<protein>
    <submittedName>
        <fullName evidence="1">Uncharacterized protein</fullName>
    </submittedName>
</protein>